<dbReference type="RefSeq" id="WP_194020712.1">
    <property type="nucleotide sequence ID" value="NZ_JADEVV010000057.1"/>
</dbReference>
<dbReference type="Pfam" id="PF08852">
    <property type="entry name" value="DUF1822"/>
    <property type="match status" value="1"/>
</dbReference>
<evidence type="ECO:0000313" key="1">
    <source>
        <dbReference type="EMBL" id="MBE9255307.1"/>
    </source>
</evidence>
<reference evidence="1 2" key="1">
    <citation type="submission" date="2020-10" db="EMBL/GenBank/DDBJ databases">
        <authorList>
            <person name="Castelo-Branco R."/>
            <person name="Eusebio N."/>
            <person name="Adriana R."/>
            <person name="Vieira A."/>
            <person name="Brugerolle De Fraissinette N."/>
            <person name="Rezende De Castro R."/>
            <person name="Schneider M.P."/>
            <person name="Vasconcelos V."/>
            <person name="Leao P.N."/>
        </authorList>
    </citation>
    <scope>NUCLEOTIDE SEQUENCE [LARGE SCALE GENOMIC DNA]</scope>
    <source>
        <strain evidence="1 2">LEGE 00031</strain>
    </source>
</reference>
<protein>
    <submittedName>
        <fullName evidence="1">DUF1822 family protein</fullName>
    </submittedName>
</protein>
<dbReference type="EMBL" id="JADEVV010000057">
    <property type="protein sequence ID" value="MBE9255307.1"/>
    <property type="molecule type" value="Genomic_DNA"/>
</dbReference>
<gene>
    <name evidence="1" type="ORF">IQ217_15980</name>
</gene>
<sequence>MNNLVQSPSIPLTLQDRQWVQRLVVQSGCQGEKLRRLIPNLLAVRAIAHWLDIYDIAYDWSSSYSTQPLLHLGEEVADLLLSGLGRLECRGISPQQQTVQFSPESWSDRLGYVVVEINADLTTGRLLGCVEQVSAAPLTKEMLQPPDFLFGLIAQAELQKAQSSVANTIENGLRTAASVIHQWLTTAQEQAWQMAEFYLLEPSFSPVRSANTIERIIDKLHSAGSEAARQRLIITLGEVVKPEDAASVVRELTQIIDQTGDEDTRWLAAGTLARIEPRHPQAAHRLQKTIGAELNLADTALNLLIALMPAPDQTINGSIELKTANQQQSLPPGTRLTLLSAENEFIDEIAVTGDQTPGKNLLKIGLTIDPGTNFRIRVTVGGESITEDIQL</sequence>
<organism evidence="1 2">
    <name type="scientific">Synechocystis salina LEGE 00031</name>
    <dbReference type="NCBI Taxonomy" id="1828736"/>
    <lineage>
        <taxon>Bacteria</taxon>
        <taxon>Bacillati</taxon>
        <taxon>Cyanobacteriota</taxon>
        <taxon>Cyanophyceae</taxon>
        <taxon>Synechococcales</taxon>
        <taxon>Merismopediaceae</taxon>
        <taxon>Synechocystis</taxon>
    </lineage>
</organism>
<comment type="caution">
    <text evidence="1">The sequence shown here is derived from an EMBL/GenBank/DDBJ whole genome shotgun (WGS) entry which is preliminary data.</text>
</comment>
<keyword evidence="2" id="KW-1185">Reference proteome</keyword>
<evidence type="ECO:0000313" key="2">
    <source>
        <dbReference type="Proteomes" id="UP000658720"/>
    </source>
</evidence>
<proteinExistence type="predicted"/>
<dbReference type="InterPro" id="IPR014951">
    <property type="entry name" value="DUF1822"/>
</dbReference>
<dbReference type="Proteomes" id="UP000658720">
    <property type="component" value="Unassembled WGS sequence"/>
</dbReference>
<accession>A0ABR9VVE3</accession>
<name>A0ABR9VVE3_9SYNC</name>